<organism evidence="5 6">
    <name type="scientific">Paenibacillus typhae</name>
    <dbReference type="NCBI Taxonomy" id="1174501"/>
    <lineage>
        <taxon>Bacteria</taxon>
        <taxon>Bacillati</taxon>
        <taxon>Bacillota</taxon>
        <taxon>Bacilli</taxon>
        <taxon>Bacillales</taxon>
        <taxon>Paenibacillaceae</taxon>
        <taxon>Paenibacillus</taxon>
    </lineage>
</organism>
<dbReference type="EMBL" id="FNDX01000064">
    <property type="protein sequence ID" value="SDK98954.1"/>
    <property type="molecule type" value="Genomic_DNA"/>
</dbReference>
<keyword evidence="4" id="KW-0804">Transcription</keyword>
<dbReference type="RefSeq" id="WP_090719916.1">
    <property type="nucleotide sequence ID" value="NZ_CBCSKY010000067.1"/>
</dbReference>
<dbReference type="Proteomes" id="UP000199050">
    <property type="component" value="Unassembled WGS sequence"/>
</dbReference>
<keyword evidence="3" id="KW-0238">DNA-binding</keyword>
<evidence type="ECO:0000313" key="5">
    <source>
        <dbReference type="EMBL" id="SDK98954.1"/>
    </source>
</evidence>
<reference evidence="6" key="1">
    <citation type="submission" date="2016-10" db="EMBL/GenBank/DDBJ databases">
        <authorList>
            <person name="Varghese N."/>
            <person name="Submissions S."/>
        </authorList>
    </citation>
    <scope>NUCLEOTIDE SEQUENCE [LARGE SCALE GENOMIC DNA]</scope>
    <source>
        <strain evidence="6">CGMCC 1.11012</strain>
    </source>
</reference>
<dbReference type="InterPro" id="IPR036388">
    <property type="entry name" value="WH-like_DNA-bd_sf"/>
</dbReference>
<protein>
    <submittedName>
        <fullName evidence="5">Transcriptional repressor, CopY family</fullName>
    </submittedName>
</protein>
<dbReference type="InterPro" id="IPR036390">
    <property type="entry name" value="WH_DNA-bd_sf"/>
</dbReference>
<comment type="similarity">
    <text evidence="1">Belongs to the BlaI transcriptional regulatory family.</text>
</comment>
<evidence type="ECO:0000256" key="4">
    <source>
        <dbReference type="ARBA" id="ARBA00023163"/>
    </source>
</evidence>
<dbReference type="STRING" id="1174501.SAMN05216192_16421"/>
<sequence>MKTVKLTETEARLAELIWKGEPLPSGELVKLCEAELGWKKSTTYTMLKRLEAKGLFHNGDGTVVSLISKEDFHAERSKQFVEETFGGSLPRFLAAFTRSRKLEEKEIDELLKLINEKEEE</sequence>
<dbReference type="InterPro" id="IPR005650">
    <property type="entry name" value="BlaI_family"/>
</dbReference>
<accession>A0A1G9GE17</accession>
<evidence type="ECO:0000256" key="3">
    <source>
        <dbReference type="ARBA" id="ARBA00023125"/>
    </source>
</evidence>
<dbReference type="AlphaFoldDB" id="A0A1G9GE17"/>
<dbReference type="GO" id="GO:0003677">
    <property type="term" value="F:DNA binding"/>
    <property type="evidence" value="ECO:0007669"/>
    <property type="project" value="UniProtKB-KW"/>
</dbReference>
<evidence type="ECO:0000256" key="1">
    <source>
        <dbReference type="ARBA" id="ARBA00011046"/>
    </source>
</evidence>
<dbReference type="Gene3D" id="1.10.4040.10">
    <property type="entry name" value="Penicillinase repressor domain"/>
    <property type="match status" value="1"/>
</dbReference>
<dbReference type="OrthoDB" id="9795583at2"/>
<name>A0A1G9GE17_9BACL</name>
<keyword evidence="2" id="KW-0805">Transcription regulation</keyword>
<evidence type="ECO:0000256" key="2">
    <source>
        <dbReference type="ARBA" id="ARBA00023015"/>
    </source>
</evidence>
<dbReference type="Pfam" id="PF03965">
    <property type="entry name" value="Penicillinase_R"/>
    <property type="match status" value="1"/>
</dbReference>
<proteinExistence type="inferred from homology"/>
<gene>
    <name evidence="5" type="ORF">SAMN05216192_16421</name>
</gene>
<dbReference type="GO" id="GO:0045892">
    <property type="term" value="P:negative regulation of DNA-templated transcription"/>
    <property type="evidence" value="ECO:0007669"/>
    <property type="project" value="InterPro"/>
</dbReference>
<evidence type="ECO:0000313" key="6">
    <source>
        <dbReference type="Proteomes" id="UP000199050"/>
    </source>
</evidence>
<keyword evidence="6" id="KW-1185">Reference proteome</keyword>
<dbReference type="Gene3D" id="1.10.10.10">
    <property type="entry name" value="Winged helix-like DNA-binding domain superfamily/Winged helix DNA-binding domain"/>
    <property type="match status" value="1"/>
</dbReference>
<dbReference type="SUPFAM" id="SSF46785">
    <property type="entry name" value="Winged helix' DNA-binding domain"/>
    <property type="match status" value="1"/>
</dbReference>